<gene>
    <name evidence="1" type="ORF">CSSPJE1EN1_LOCUS6047</name>
</gene>
<name>A0ABP0W1E2_9BRYO</name>
<reference evidence="1" key="1">
    <citation type="submission" date="2024-02" db="EMBL/GenBank/DDBJ databases">
        <authorList>
            <consortium name="ELIXIR-Norway"/>
            <consortium name="Elixir Norway"/>
        </authorList>
    </citation>
    <scope>NUCLEOTIDE SEQUENCE</scope>
</reference>
<sequence length="154" mass="16721">MVLNTKKLTRMSSVLLCIKLSSSSAFVLQDSSKLSSASTVCLASSWDGHNTRPRGHSQLIKLIHDSSCKVLLEVFLVIKLFSNPSTLITTQLPTIGSRLEGASLLKATEIVSLPLPSPLNPCSIVILLTQPQPQEFTGWFVHAAKTNTLFWTSG</sequence>
<dbReference type="EMBL" id="OZ020108">
    <property type="protein sequence ID" value="CAK9260569.1"/>
    <property type="molecule type" value="Genomic_DNA"/>
</dbReference>
<accession>A0ABP0W1E2</accession>
<keyword evidence="2" id="KW-1185">Reference proteome</keyword>
<organism evidence="1 2">
    <name type="scientific">Sphagnum jensenii</name>
    <dbReference type="NCBI Taxonomy" id="128206"/>
    <lineage>
        <taxon>Eukaryota</taxon>
        <taxon>Viridiplantae</taxon>
        <taxon>Streptophyta</taxon>
        <taxon>Embryophyta</taxon>
        <taxon>Bryophyta</taxon>
        <taxon>Sphagnophytina</taxon>
        <taxon>Sphagnopsida</taxon>
        <taxon>Sphagnales</taxon>
        <taxon>Sphagnaceae</taxon>
        <taxon>Sphagnum</taxon>
    </lineage>
</organism>
<dbReference type="Proteomes" id="UP001497444">
    <property type="component" value="Chromosome 13"/>
</dbReference>
<evidence type="ECO:0000313" key="1">
    <source>
        <dbReference type="EMBL" id="CAK9260569.1"/>
    </source>
</evidence>
<protein>
    <recommendedName>
        <fullName evidence="3">Secreted protein</fullName>
    </recommendedName>
</protein>
<proteinExistence type="predicted"/>
<evidence type="ECO:0000313" key="2">
    <source>
        <dbReference type="Proteomes" id="UP001497444"/>
    </source>
</evidence>
<evidence type="ECO:0008006" key="3">
    <source>
        <dbReference type="Google" id="ProtNLM"/>
    </source>
</evidence>